<dbReference type="EMBL" id="QSND01000003">
    <property type="protein sequence ID" value="KAA6449318.1"/>
    <property type="molecule type" value="Genomic_DNA"/>
</dbReference>
<accession>A0A5M8RP64</accession>
<dbReference type="STRING" id="1925020.BTA30_00035"/>
<dbReference type="Gene3D" id="3.10.310.10">
    <property type="entry name" value="Diaminopimelate Epimerase, Chain A, domain 1"/>
    <property type="match status" value="2"/>
</dbReference>
<dbReference type="Pfam" id="PF02567">
    <property type="entry name" value="PhzC-PhzF"/>
    <property type="match status" value="1"/>
</dbReference>
<dbReference type="PANTHER" id="PTHR13774:SF32">
    <property type="entry name" value="ANTISENSE-ENHANCING SEQUENCE 1"/>
    <property type="match status" value="1"/>
</dbReference>
<dbReference type="Proteomes" id="UP000324326">
    <property type="component" value="Unassembled WGS sequence"/>
</dbReference>
<evidence type="ECO:0000256" key="1">
    <source>
        <dbReference type="PIRSR" id="PIRSR016184-1"/>
    </source>
</evidence>
<dbReference type="GO" id="GO:0005737">
    <property type="term" value="C:cytoplasm"/>
    <property type="evidence" value="ECO:0007669"/>
    <property type="project" value="TreeGrafter"/>
</dbReference>
<dbReference type="InterPro" id="IPR003719">
    <property type="entry name" value="Phenazine_PhzF-like"/>
</dbReference>
<feature type="active site" evidence="1">
    <location>
        <position position="44"/>
    </location>
</feature>
<reference evidence="2 3" key="1">
    <citation type="submission" date="2018-08" db="EMBL/GenBank/DDBJ databases">
        <title>Bacillus phenotypic plasticity.</title>
        <authorList>
            <person name="Hurtado E."/>
        </authorList>
    </citation>
    <scope>NUCLEOTIDE SEQUENCE [LARGE SCALE GENOMIC DNA]</scope>
    <source>
        <strain evidence="2 3">427</strain>
    </source>
</reference>
<dbReference type="NCBIfam" id="TIGR00654">
    <property type="entry name" value="PhzF_family"/>
    <property type="match status" value="1"/>
</dbReference>
<dbReference type="PIRSF" id="PIRSF016184">
    <property type="entry name" value="PhzC_PhzF"/>
    <property type="match status" value="1"/>
</dbReference>
<evidence type="ECO:0000313" key="2">
    <source>
        <dbReference type="EMBL" id="KAA6449318.1"/>
    </source>
</evidence>
<dbReference type="SUPFAM" id="SSF54506">
    <property type="entry name" value="Diaminopimelate epimerase-like"/>
    <property type="match status" value="1"/>
</dbReference>
<organism evidence="2 3">
    <name type="scientific">Bacillus swezeyi</name>
    <dbReference type="NCBI Taxonomy" id="1925020"/>
    <lineage>
        <taxon>Bacteria</taxon>
        <taxon>Bacillati</taxon>
        <taxon>Bacillota</taxon>
        <taxon>Bacilli</taxon>
        <taxon>Bacillales</taxon>
        <taxon>Bacillaceae</taxon>
        <taxon>Bacillus</taxon>
    </lineage>
</organism>
<dbReference type="GO" id="GO:0016853">
    <property type="term" value="F:isomerase activity"/>
    <property type="evidence" value="ECO:0007669"/>
    <property type="project" value="TreeGrafter"/>
</dbReference>
<dbReference type="AlphaFoldDB" id="A0A5M8RP64"/>
<name>A0A5M8RP64_9BACI</name>
<protein>
    <submittedName>
        <fullName evidence="2">PhzF family phenazine biosynthesis protein</fullName>
    </submittedName>
</protein>
<comment type="caution">
    <text evidence="2">The sequence shown here is derived from an EMBL/GenBank/DDBJ whole genome shotgun (WGS) entry which is preliminary data.</text>
</comment>
<sequence length="290" mass="32730">MEFYIVDVFAEKKYAGNQLAVFRAKRELTSEDMQKIAREINFSETTFIVSGRQANGGYDVRIFTPEKEIPFAGHPTLGTAFIIQREIETERSAKVILNVEAGAIPVTFSKDEDQVIWMKQNPPQFNRTFDNQMIADVLGIDPNEIAADFPIQEVSTGLPAVIVPLTSLKEVKKCRVNSEKYDIFLKETEASLLVFSTETYQERNDINARVFCDCFSVPEDPATGSAIGDLAAYLLEHRYFGKNRISIRAEQGYEINRPSLLHIEAEETEQHIDIHVGGSVHLIAKGTWHI</sequence>
<dbReference type="RefSeq" id="WP_148958572.1">
    <property type="nucleotide sequence ID" value="NZ_QSND01000003.1"/>
</dbReference>
<evidence type="ECO:0000313" key="3">
    <source>
        <dbReference type="Proteomes" id="UP000324326"/>
    </source>
</evidence>
<dbReference type="PANTHER" id="PTHR13774">
    <property type="entry name" value="PHENAZINE BIOSYNTHESIS PROTEIN"/>
    <property type="match status" value="1"/>
</dbReference>
<proteinExistence type="predicted"/>
<gene>
    <name evidence="2" type="ORF">DX927_15465</name>
</gene>